<gene>
    <name evidence="2" type="ORF">GALL_499740</name>
</gene>
<comment type="caution">
    <text evidence="2">The sequence shown here is derived from an EMBL/GenBank/DDBJ whole genome shotgun (WGS) entry which is preliminary data.</text>
</comment>
<proteinExistence type="predicted"/>
<feature type="region of interest" description="Disordered" evidence="1">
    <location>
        <begin position="34"/>
        <end position="59"/>
    </location>
</feature>
<name>A0A1J5PT33_9ZZZZ</name>
<dbReference type="AlphaFoldDB" id="A0A1J5PT33"/>
<reference evidence="2" key="1">
    <citation type="submission" date="2016-10" db="EMBL/GenBank/DDBJ databases">
        <title>Sequence of Gallionella enrichment culture.</title>
        <authorList>
            <person name="Poehlein A."/>
            <person name="Muehling M."/>
            <person name="Daniel R."/>
        </authorList>
    </citation>
    <scope>NUCLEOTIDE SEQUENCE</scope>
</reference>
<sequence length="72" mass="7738">MPKGPNGQTRPADAIGNAVHIAKIATGEIEETTLKQPAKRASGLAGAKARQQNTTETRRVEIARASAMKRWE</sequence>
<evidence type="ECO:0000256" key="1">
    <source>
        <dbReference type="SAM" id="MobiDB-lite"/>
    </source>
</evidence>
<protein>
    <recommendedName>
        <fullName evidence="3">RNA-binding protein</fullName>
    </recommendedName>
</protein>
<organism evidence="2">
    <name type="scientific">mine drainage metagenome</name>
    <dbReference type="NCBI Taxonomy" id="410659"/>
    <lineage>
        <taxon>unclassified sequences</taxon>
        <taxon>metagenomes</taxon>
        <taxon>ecological metagenomes</taxon>
    </lineage>
</organism>
<evidence type="ECO:0008006" key="3">
    <source>
        <dbReference type="Google" id="ProtNLM"/>
    </source>
</evidence>
<dbReference type="EMBL" id="MLJW01005311">
    <property type="protein sequence ID" value="OIQ68435.1"/>
    <property type="molecule type" value="Genomic_DNA"/>
</dbReference>
<evidence type="ECO:0000313" key="2">
    <source>
        <dbReference type="EMBL" id="OIQ68435.1"/>
    </source>
</evidence>
<accession>A0A1J5PT33</accession>